<feature type="transmembrane region" description="Helical" evidence="1">
    <location>
        <begin position="76"/>
        <end position="96"/>
    </location>
</feature>
<keyword evidence="1" id="KW-0812">Transmembrane</keyword>
<reference evidence="3" key="1">
    <citation type="journal article" date="2019" name="Int. J. Syst. Evol. Microbiol.">
        <title>The Global Catalogue of Microorganisms (GCM) 10K type strain sequencing project: providing services to taxonomists for standard genome sequencing and annotation.</title>
        <authorList>
            <consortium name="The Broad Institute Genomics Platform"/>
            <consortium name="The Broad Institute Genome Sequencing Center for Infectious Disease"/>
            <person name="Wu L."/>
            <person name="Ma J."/>
        </authorList>
    </citation>
    <scope>NUCLEOTIDE SEQUENCE [LARGE SCALE GENOMIC DNA]</scope>
    <source>
        <strain evidence="3">CCUG 53915</strain>
    </source>
</reference>
<protein>
    <submittedName>
        <fullName evidence="2">YfzA family protein</fullName>
    </submittedName>
</protein>
<comment type="caution">
    <text evidence="2">The sequence shown here is derived from an EMBL/GenBank/DDBJ whole genome shotgun (WGS) entry which is preliminary data.</text>
</comment>
<keyword evidence="3" id="KW-1185">Reference proteome</keyword>
<proteinExistence type="predicted"/>
<dbReference type="Pfam" id="PF14118">
    <property type="entry name" value="YfzA"/>
    <property type="match status" value="1"/>
</dbReference>
<dbReference type="EMBL" id="JBHTLT010000116">
    <property type="protein sequence ID" value="MFD1206194.1"/>
    <property type="molecule type" value="Genomic_DNA"/>
</dbReference>
<dbReference type="InterPro" id="IPR025627">
    <property type="entry name" value="YfzA"/>
</dbReference>
<organism evidence="2 3">
    <name type="scientific">Sporosarcina contaminans</name>
    <dbReference type="NCBI Taxonomy" id="633403"/>
    <lineage>
        <taxon>Bacteria</taxon>
        <taxon>Bacillati</taxon>
        <taxon>Bacillota</taxon>
        <taxon>Bacilli</taxon>
        <taxon>Bacillales</taxon>
        <taxon>Caryophanaceae</taxon>
        <taxon>Sporosarcina</taxon>
    </lineage>
</organism>
<gene>
    <name evidence="2" type="ORF">ACFQ38_13935</name>
</gene>
<accession>A0ABW3U3C8</accession>
<keyword evidence="1" id="KW-1133">Transmembrane helix</keyword>
<evidence type="ECO:0000313" key="2">
    <source>
        <dbReference type="EMBL" id="MFD1206194.1"/>
    </source>
</evidence>
<dbReference type="RefSeq" id="WP_381481626.1">
    <property type="nucleotide sequence ID" value="NZ_JBHTLT010000116.1"/>
</dbReference>
<name>A0ABW3U3C8_9BACL</name>
<feature type="transmembrane region" description="Helical" evidence="1">
    <location>
        <begin position="21"/>
        <end position="39"/>
    </location>
</feature>
<dbReference type="Proteomes" id="UP001597231">
    <property type="component" value="Unassembled WGS sequence"/>
</dbReference>
<evidence type="ECO:0000256" key="1">
    <source>
        <dbReference type="SAM" id="Phobius"/>
    </source>
</evidence>
<evidence type="ECO:0000313" key="3">
    <source>
        <dbReference type="Proteomes" id="UP001597231"/>
    </source>
</evidence>
<sequence length="103" mass="11882">MYKAENSKKAARPFFRSNVGKWLLHLTVFSIFQIIFMLTDGSPFWSFLNPNKVGEMLQDNFKPFFDQIQIYSSTHLNYVTVVWGTAVVVHGVISIVKSLHNNK</sequence>
<keyword evidence="1" id="KW-0472">Membrane</keyword>